<organism evidence="2 3">
    <name type="scientific">Plakobranchus ocellatus</name>
    <dbReference type="NCBI Taxonomy" id="259542"/>
    <lineage>
        <taxon>Eukaryota</taxon>
        <taxon>Metazoa</taxon>
        <taxon>Spiralia</taxon>
        <taxon>Lophotrochozoa</taxon>
        <taxon>Mollusca</taxon>
        <taxon>Gastropoda</taxon>
        <taxon>Heterobranchia</taxon>
        <taxon>Euthyneura</taxon>
        <taxon>Panpulmonata</taxon>
        <taxon>Sacoglossa</taxon>
        <taxon>Placobranchoidea</taxon>
        <taxon>Plakobranchidae</taxon>
        <taxon>Plakobranchus</taxon>
    </lineage>
</organism>
<evidence type="ECO:0000313" key="3">
    <source>
        <dbReference type="Proteomes" id="UP000735302"/>
    </source>
</evidence>
<reference evidence="2 3" key="1">
    <citation type="journal article" date="2021" name="Elife">
        <title>Chloroplast acquisition without the gene transfer in kleptoplastic sea slugs, Plakobranchus ocellatus.</title>
        <authorList>
            <person name="Maeda T."/>
            <person name="Takahashi S."/>
            <person name="Yoshida T."/>
            <person name="Shimamura S."/>
            <person name="Takaki Y."/>
            <person name="Nagai Y."/>
            <person name="Toyoda A."/>
            <person name="Suzuki Y."/>
            <person name="Arimoto A."/>
            <person name="Ishii H."/>
            <person name="Satoh N."/>
            <person name="Nishiyama T."/>
            <person name="Hasebe M."/>
            <person name="Maruyama T."/>
            <person name="Minagawa J."/>
            <person name="Obokata J."/>
            <person name="Shigenobu S."/>
        </authorList>
    </citation>
    <scope>NUCLEOTIDE SEQUENCE [LARGE SCALE GENOMIC DNA]</scope>
</reference>
<dbReference type="InterPro" id="IPR039353">
    <property type="entry name" value="TF_Adf1"/>
</dbReference>
<dbReference type="AlphaFoldDB" id="A0AAV4DSE3"/>
<dbReference type="GO" id="GO:0006357">
    <property type="term" value="P:regulation of transcription by RNA polymerase II"/>
    <property type="evidence" value="ECO:0007669"/>
    <property type="project" value="TreeGrafter"/>
</dbReference>
<dbReference type="PANTHER" id="PTHR12243">
    <property type="entry name" value="MADF DOMAIN TRANSCRIPTION FACTOR"/>
    <property type="match status" value="1"/>
</dbReference>
<dbReference type="SMART" id="SM00595">
    <property type="entry name" value="MADF"/>
    <property type="match status" value="1"/>
</dbReference>
<evidence type="ECO:0000259" key="1">
    <source>
        <dbReference type="PROSITE" id="PS51029"/>
    </source>
</evidence>
<dbReference type="GO" id="GO:0005634">
    <property type="term" value="C:nucleus"/>
    <property type="evidence" value="ECO:0007669"/>
    <property type="project" value="TreeGrafter"/>
</dbReference>
<proteinExistence type="predicted"/>
<feature type="domain" description="MADF" evidence="1">
    <location>
        <begin position="10"/>
        <end position="102"/>
    </location>
</feature>
<gene>
    <name evidence="2" type="ORF">PoB_007375300</name>
</gene>
<dbReference type="Proteomes" id="UP000735302">
    <property type="component" value="Unassembled WGS sequence"/>
</dbReference>
<keyword evidence="3" id="KW-1185">Reference proteome</keyword>
<accession>A0AAV4DSE3</accession>
<dbReference type="Pfam" id="PF10545">
    <property type="entry name" value="MADF_DNA_bdg"/>
    <property type="match status" value="1"/>
</dbReference>
<evidence type="ECO:0000313" key="2">
    <source>
        <dbReference type="EMBL" id="GFO47248.1"/>
    </source>
</evidence>
<dbReference type="GO" id="GO:0005667">
    <property type="term" value="C:transcription regulator complex"/>
    <property type="evidence" value="ECO:0007669"/>
    <property type="project" value="TreeGrafter"/>
</dbReference>
<dbReference type="EMBL" id="BLXT01008287">
    <property type="protein sequence ID" value="GFO47248.1"/>
    <property type="molecule type" value="Genomic_DNA"/>
</dbReference>
<dbReference type="PANTHER" id="PTHR12243:SF69">
    <property type="entry name" value="SI:CH73-59F11.3"/>
    <property type="match status" value="1"/>
</dbReference>
<comment type="caution">
    <text evidence="2">The sequence shown here is derived from an EMBL/GenBank/DDBJ whole genome shotgun (WGS) entry which is preliminary data.</text>
</comment>
<name>A0AAV4DSE3_9GAST</name>
<dbReference type="PROSITE" id="PS51029">
    <property type="entry name" value="MADF"/>
    <property type="match status" value="1"/>
</dbReference>
<dbReference type="InterPro" id="IPR006578">
    <property type="entry name" value="MADF-dom"/>
</dbReference>
<sequence>MKFSQAVYEKLIELVRERPSLYDCKLREHKDQVLQKKLWKTIADLMGDKDITGDDWKKIWRQKRDAFFKKRKELYGQIGSAAKSVYKGPLYDQMLFLCDHIPVPSTVSNLVSDSQDLFTVVHTD</sequence>
<protein>
    <submittedName>
        <fullName evidence="2">Transcription factor adf-1</fullName>
    </submittedName>
</protein>